<protein>
    <submittedName>
        <fullName evidence="2">Uncharacterized protein</fullName>
    </submittedName>
</protein>
<dbReference type="Pfam" id="PF19456">
    <property type="entry name" value="MobI"/>
    <property type="match status" value="1"/>
</dbReference>
<comment type="caution">
    <text evidence="2">The sequence shown here is derived from an EMBL/GenBank/DDBJ whole genome shotgun (WGS) entry which is preliminary data.</text>
</comment>
<dbReference type="AlphaFoldDB" id="A0A264VND6"/>
<dbReference type="EMBL" id="SHDO01000004">
    <property type="protein sequence ID" value="MBX6979431.1"/>
    <property type="molecule type" value="Genomic_DNA"/>
</dbReference>
<accession>A0A264VND6</accession>
<evidence type="ECO:0000313" key="1">
    <source>
        <dbReference type="EMBL" id="MBX6979431.1"/>
    </source>
</evidence>
<gene>
    <name evidence="2" type="ORF">CHI95_19410</name>
    <name evidence="1" type="ORF">EX242_04000</name>
</gene>
<dbReference type="RefSeq" id="WP_094962583.1">
    <property type="nucleotide sequence ID" value="NZ_NOWC01000029.1"/>
</dbReference>
<dbReference type="EMBL" id="NOWC01000029">
    <property type="protein sequence ID" value="OZS72850.1"/>
    <property type="molecule type" value="Genomic_DNA"/>
</dbReference>
<dbReference type="Proteomes" id="UP000216001">
    <property type="component" value="Unassembled WGS sequence"/>
</dbReference>
<evidence type="ECO:0000313" key="2">
    <source>
        <dbReference type="EMBL" id="OZS72850.1"/>
    </source>
</evidence>
<name>A0A264VND6_PRORE</name>
<dbReference type="Proteomes" id="UP000824410">
    <property type="component" value="Unassembled WGS sequence"/>
</dbReference>
<organism evidence="2 3">
    <name type="scientific">Providencia rettgeri</name>
    <dbReference type="NCBI Taxonomy" id="587"/>
    <lineage>
        <taxon>Bacteria</taxon>
        <taxon>Pseudomonadati</taxon>
        <taxon>Pseudomonadota</taxon>
        <taxon>Gammaproteobacteria</taxon>
        <taxon>Enterobacterales</taxon>
        <taxon>Morganellaceae</taxon>
        <taxon>Providencia</taxon>
    </lineage>
</organism>
<dbReference type="InterPro" id="IPR045809">
    <property type="entry name" value="MobI"/>
</dbReference>
<proteinExistence type="predicted"/>
<sequence length="143" mass="16332">MDVESYIKHLEESVKALDRSADVLTAEATTLREDFWKLATAGGEKAHYSFNVVKQGPSVRIRWARMTPLRKAGGEVARVVPKYLKVNKGESYPAKVFTDATPRELTLIVTYEPQLSLIRSEMKKNRAIRQLLSRRITESRKQL</sequence>
<evidence type="ECO:0000313" key="3">
    <source>
        <dbReference type="Proteomes" id="UP000216001"/>
    </source>
</evidence>
<reference evidence="1" key="2">
    <citation type="submission" date="2019-02" db="EMBL/GenBank/DDBJ databases">
        <title>Genomic characterization of isolates from hospital effluents in KZN, South Africa.</title>
        <authorList>
            <person name="Ntshobeni N."/>
            <person name="Allam M."/>
            <person name="Ismail A."/>
            <person name="Amoako D."/>
            <person name="Essack S."/>
            <person name="Chenia H."/>
        </authorList>
    </citation>
    <scope>NUCLEOTIDE SEQUENCE</scope>
    <source>
        <strain evidence="1">AFE97_S1</strain>
    </source>
</reference>
<reference evidence="2 3" key="1">
    <citation type="submission" date="2017-07" db="EMBL/GenBank/DDBJ databases">
        <title>blaIMP-27 on transferable plasmids in Proteus mirabilis and Providencia rettgeri.</title>
        <authorList>
            <person name="Potter R."/>
        </authorList>
    </citation>
    <scope>NUCLEOTIDE SEQUENCE [LARGE SCALE GENOMIC DNA]</scope>
    <source>
        <strain evidence="2 3">PR1</strain>
    </source>
</reference>